<feature type="binding site" evidence="8">
    <location>
        <position position="183"/>
    </location>
    <ligand>
        <name>Zn(2+)</name>
        <dbReference type="ChEBI" id="CHEBI:29105"/>
    </ligand>
</feature>
<evidence type="ECO:0000256" key="4">
    <source>
        <dbReference type="ARBA" id="ARBA00022679"/>
    </source>
</evidence>
<name>A0ABM8JQ26_9MOLU</name>
<protein>
    <recommendedName>
        <fullName evidence="2 8">Thymidine kinase</fullName>
        <ecNumber evidence="2 8">2.7.1.21</ecNumber>
    </recommendedName>
</protein>
<dbReference type="PIRSF" id="PIRSF035805">
    <property type="entry name" value="TK_cell"/>
    <property type="match status" value="1"/>
</dbReference>
<sequence length="196" mass="22525">MYSRYNEGWIEVITGCMFAGKTEEFMRRINRLQYAKRKVLVFKPKVDIRYDAKKVVSHKGVSITAIVIDDPMQILKHVDKEIEAVAIDEVQFFKPSIIEVIKTLANQNKQVIVAGLDQDFRGEPFPVTKELLALAEFVTKLDAVCVKCGKAATRTQRIINGREARYDDEIILIGAQEQYEARCRSHHRVLTNNQNR</sequence>
<dbReference type="HAMAP" id="MF_00124">
    <property type="entry name" value="Thymidine_kinase"/>
    <property type="match status" value="1"/>
</dbReference>
<keyword evidence="12" id="KW-1185">Reference proteome</keyword>
<comment type="similarity">
    <text evidence="1 8 10">Belongs to the thymidine kinase family.</text>
</comment>
<evidence type="ECO:0000256" key="6">
    <source>
        <dbReference type="ARBA" id="ARBA00022777"/>
    </source>
</evidence>
<keyword evidence="5 8" id="KW-0547">Nucleotide-binding</keyword>
<dbReference type="PANTHER" id="PTHR11441:SF0">
    <property type="entry name" value="THYMIDINE KINASE, CYTOSOLIC"/>
    <property type="match status" value="1"/>
</dbReference>
<gene>
    <name evidence="8" type="primary">tdk</name>
    <name evidence="11" type="ORF">SAP269_20190</name>
</gene>
<dbReference type="Gene3D" id="3.40.50.300">
    <property type="entry name" value="P-loop containing nucleotide triphosphate hydrolases"/>
    <property type="match status" value="1"/>
</dbReference>
<feature type="binding site" evidence="8">
    <location>
        <position position="145"/>
    </location>
    <ligand>
        <name>Zn(2+)</name>
        <dbReference type="ChEBI" id="CHEBI:29105"/>
    </ligand>
</feature>
<dbReference type="SUPFAM" id="SSF52540">
    <property type="entry name" value="P-loop containing nucleoside triphosphate hydrolases"/>
    <property type="match status" value="1"/>
</dbReference>
<dbReference type="InterPro" id="IPR020633">
    <property type="entry name" value="Thymidine_kinase_CS"/>
</dbReference>
<feature type="active site" description="Proton acceptor" evidence="8">
    <location>
        <position position="89"/>
    </location>
</feature>
<dbReference type="RefSeq" id="WP_281749194.1">
    <property type="nucleotide sequence ID" value="NZ_AP026933.1"/>
</dbReference>
<accession>A0ABM8JQ26</accession>
<dbReference type="InterPro" id="IPR001267">
    <property type="entry name" value="Thymidine_kinase"/>
</dbReference>
<comment type="subcellular location">
    <subcellularLocation>
        <location evidence="8">Cytoplasm</location>
    </subcellularLocation>
</comment>
<proteinExistence type="inferred from homology"/>
<evidence type="ECO:0000256" key="2">
    <source>
        <dbReference type="ARBA" id="ARBA00012118"/>
    </source>
</evidence>
<dbReference type="Gene3D" id="3.30.60.20">
    <property type="match status" value="1"/>
</dbReference>
<evidence type="ECO:0000313" key="11">
    <source>
        <dbReference type="EMBL" id="BET39430.1"/>
    </source>
</evidence>
<keyword evidence="8" id="KW-0862">Zinc</keyword>
<feature type="binding site" evidence="8">
    <location>
        <position position="148"/>
    </location>
    <ligand>
        <name>Zn(2+)</name>
        <dbReference type="ChEBI" id="CHEBI:29105"/>
    </ligand>
</feature>
<feature type="binding site" evidence="8">
    <location>
        <begin position="15"/>
        <end position="22"/>
    </location>
    <ligand>
        <name>ATP</name>
        <dbReference type="ChEBI" id="CHEBI:30616"/>
    </ligand>
</feature>
<evidence type="ECO:0000256" key="5">
    <source>
        <dbReference type="ARBA" id="ARBA00022741"/>
    </source>
</evidence>
<dbReference type="EMBL" id="AP028955">
    <property type="protein sequence ID" value="BET39430.1"/>
    <property type="molecule type" value="Genomic_DNA"/>
</dbReference>
<dbReference type="GO" id="GO:0016301">
    <property type="term" value="F:kinase activity"/>
    <property type="evidence" value="ECO:0007669"/>
    <property type="project" value="UniProtKB-KW"/>
</dbReference>
<dbReference type="SUPFAM" id="SSF57716">
    <property type="entry name" value="Glucocorticoid receptor-like (DNA-binding domain)"/>
    <property type="match status" value="1"/>
</dbReference>
<dbReference type="Pfam" id="PF00265">
    <property type="entry name" value="TK"/>
    <property type="match status" value="1"/>
</dbReference>
<dbReference type="NCBIfam" id="NF003296">
    <property type="entry name" value="PRK04296.1-1"/>
    <property type="match status" value="1"/>
</dbReference>
<dbReference type="EC" id="2.7.1.21" evidence="2 8"/>
<dbReference type="InterPro" id="IPR027417">
    <property type="entry name" value="P-loop_NTPase"/>
</dbReference>
<evidence type="ECO:0000256" key="10">
    <source>
        <dbReference type="RuleBase" id="RU004165"/>
    </source>
</evidence>
<evidence type="ECO:0000256" key="7">
    <source>
        <dbReference type="ARBA" id="ARBA00022840"/>
    </source>
</evidence>
<evidence type="ECO:0000256" key="3">
    <source>
        <dbReference type="ARBA" id="ARBA00022634"/>
    </source>
</evidence>
<keyword evidence="8" id="KW-0963">Cytoplasm</keyword>
<evidence type="ECO:0000256" key="8">
    <source>
        <dbReference type="HAMAP-Rule" id="MF_00124"/>
    </source>
</evidence>
<reference evidence="12" key="1">
    <citation type="journal article" date="2024" name="FEMS Microbiol. Lett.">
        <title>Genomic insights into Spiroplasma endosymbionts that induce male-killing and protective phenotypes in the pea aphid.</title>
        <authorList>
            <person name="Arai H."/>
            <person name="Legeai F."/>
            <person name="Kageyama D."/>
            <person name="Sugio A."/>
            <person name="Simon J.C."/>
        </authorList>
    </citation>
    <scope>NUCLEOTIDE SEQUENCE [LARGE SCALE GENOMIC DNA]</scope>
    <source>
        <strain evidence="12">sAp269</strain>
    </source>
</reference>
<organism evidence="11 12">
    <name type="scientific">Spiroplasma ixodetis</name>
    <dbReference type="NCBI Taxonomy" id="2141"/>
    <lineage>
        <taxon>Bacteria</taxon>
        <taxon>Bacillati</taxon>
        <taxon>Mycoplasmatota</taxon>
        <taxon>Mollicutes</taxon>
        <taxon>Entomoplasmatales</taxon>
        <taxon>Spiroplasmataceae</taxon>
        <taxon>Spiroplasma</taxon>
    </lineage>
</organism>
<dbReference type="PROSITE" id="PS00603">
    <property type="entry name" value="TK_CELLULAR_TYPE"/>
    <property type="match status" value="1"/>
</dbReference>
<keyword evidence="7 8" id="KW-0067">ATP-binding</keyword>
<dbReference type="Proteomes" id="UP001473424">
    <property type="component" value="Chromosome"/>
</dbReference>
<evidence type="ECO:0000256" key="1">
    <source>
        <dbReference type="ARBA" id="ARBA00007587"/>
    </source>
</evidence>
<keyword evidence="4 8" id="KW-0808">Transferase</keyword>
<evidence type="ECO:0000256" key="9">
    <source>
        <dbReference type="RuleBase" id="RU000544"/>
    </source>
</evidence>
<keyword evidence="3 8" id="KW-0237">DNA synthesis</keyword>
<keyword evidence="6 8" id="KW-0418">Kinase</keyword>
<keyword evidence="8" id="KW-0479">Metal-binding</keyword>
<feature type="binding site" evidence="8">
    <location>
        <begin position="88"/>
        <end position="91"/>
    </location>
    <ligand>
        <name>ATP</name>
        <dbReference type="ChEBI" id="CHEBI:30616"/>
    </ligand>
</feature>
<dbReference type="PANTHER" id="PTHR11441">
    <property type="entry name" value="THYMIDINE KINASE"/>
    <property type="match status" value="1"/>
</dbReference>
<evidence type="ECO:0000313" key="12">
    <source>
        <dbReference type="Proteomes" id="UP001473424"/>
    </source>
</evidence>
<comment type="subunit">
    <text evidence="8">Homotetramer.</text>
</comment>
<feature type="binding site" evidence="8">
    <location>
        <position position="186"/>
    </location>
    <ligand>
        <name>Zn(2+)</name>
        <dbReference type="ChEBI" id="CHEBI:29105"/>
    </ligand>
</feature>
<comment type="catalytic activity">
    <reaction evidence="8 9">
        <text>thymidine + ATP = dTMP + ADP + H(+)</text>
        <dbReference type="Rhea" id="RHEA:19129"/>
        <dbReference type="ChEBI" id="CHEBI:15378"/>
        <dbReference type="ChEBI" id="CHEBI:17748"/>
        <dbReference type="ChEBI" id="CHEBI:30616"/>
        <dbReference type="ChEBI" id="CHEBI:63528"/>
        <dbReference type="ChEBI" id="CHEBI:456216"/>
        <dbReference type="EC" id="2.7.1.21"/>
    </reaction>
</comment>